<name>Q0BF98_BURCM</name>
<accession>Q0BF98</accession>
<evidence type="ECO:0000313" key="3">
    <source>
        <dbReference type="Proteomes" id="UP000000662"/>
    </source>
</evidence>
<evidence type="ECO:0000259" key="1">
    <source>
        <dbReference type="Pfam" id="PF12588"/>
    </source>
</evidence>
<dbReference type="Pfam" id="PF12588">
    <property type="entry name" value="PSDC"/>
    <property type="match status" value="1"/>
</dbReference>
<dbReference type="PATRIC" id="fig|339670.21.peg.3347"/>
<keyword evidence="3" id="KW-1185">Reference proteome</keyword>
<dbReference type="EMBL" id="CP000440">
    <property type="protein sequence ID" value="ABI87175.1"/>
    <property type="molecule type" value="Genomic_DNA"/>
</dbReference>
<organism evidence="2 3">
    <name type="scientific">Burkholderia ambifaria (strain ATCC BAA-244 / DSM 16087 / CCUG 44356 / LMG 19182 / AMMD)</name>
    <name type="common">Burkholderia cepacia (strain AMMD)</name>
    <dbReference type="NCBI Taxonomy" id="339670"/>
    <lineage>
        <taxon>Bacteria</taxon>
        <taxon>Pseudomonadati</taxon>
        <taxon>Pseudomonadota</taxon>
        <taxon>Betaproteobacteria</taxon>
        <taxon>Burkholderiales</taxon>
        <taxon>Burkholderiaceae</taxon>
        <taxon>Burkholderia</taxon>
        <taxon>Burkholderia cepacia complex</taxon>
    </lineage>
</organism>
<dbReference type="Proteomes" id="UP000000662">
    <property type="component" value="Chromosome 1"/>
</dbReference>
<gene>
    <name evidence="2" type="ordered locus">Bamb_1617</name>
</gene>
<reference evidence="2" key="1">
    <citation type="submission" date="2009-01" db="EMBL/GenBank/DDBJ databases">
        <title>Complete sequence of Chromosome 1 of Burkholderia cepacia AMMD.</title>
        <authorList>
            <consortium name="US DOE Joint Genome Institute"/>
            <person name="Copeland A."/>
            <person name="Lucas S."/>
            <person name="Lapidus A."/>
            <person name="Barry K."/>
            <person name="Detter J.C."/>
            <person name="Glavina del Rio T."/>
            <person name="Hammon N."/>
            <person name="Israni S."/>
            <person name="Pitluck S."/>
            <person name="Bruce D."/>
            <person name="Chain P."/>
            <person name="Malfatti S."/>
            <person name="Shin M."/>
            <person name="Vergez L."/>
            <person name="Schmutz J."/>
            <person name="Larimer F."/>
            <person name="Land M."/>
            <person name="Hauser L."/>
            <person name="Kyrpides N."/>
            <person name="Kim E."/>
            <person name="Parke J."/>
            <person name="Coenye T."/>
            <person name="Konstantinidis K."/>
            <person name="Ramette A."/>
            <person name="Tiedje J."/>
            <person name="Richardson P."/>
        </authorList>
    </citation>
    <scope>NUCLEOTIDE SEQUENCE [LARGE SCALE GENOMIC DNA]</scope>
    <source>
        <strain evidence="2">AMMD</strain>
    </source>
</reference>
<dbReference type="eggNOG" id="COG0688">
    <property type="taxonomic scope" value="Bacteria"/>
</dbReference>
<evidence type="ECO:0000313" key="2">
    <source>
        <dbReference type="EMBL" id="ABI87175.1"/>
    </source>
</evidence>
<dbReference type="InterPro" id="IPR022237">
    <property type="entry name" value="PsiD-like"/>
</dbReference>
<dbReference type="KEGG" id="bam:Bamb_1617"/>
<feature type="domain" description="L-tryptophan decarboxylase PsiD-like" evidence="1">
    <location>
        <begin position="48"/>
        <end position="129"/>
    </location>
</feature>
<protein>
    <recommendedName>
        <fullName evidence="1">L-tryptophan decarboxylase PsiD-like domain-containing protein</fullName>
    </recommendedName>
</protein>
<proteinExistence type="predicted"/>
<sequence length="159" mass="17797">MPTNRNTPPATRRRLGGWMASEEAHMAAFREKIAAEARAHAGERLRTPAVQELARLFDDNAVLRMSRTRAIDEAREAGYRLGYASIGELMTVLDHLMTYTPPFSEESLIVCPLNAFFDWPMCMPSGHAVDQIKVVTFCEVKMSLRRLAPAMKGETVVNS</sequence>
<dbReference type="AlphaFoldDB" id="Q0BF98"/>